<dbReference type="InterPro" id="IPR050742">
    <property type="entry name" value="Helicase_Restrict-Modif_Enz"/>
</dbReference>
<dbReference type="PROSITE" id="PS51194">
    <property type="entry name" value="HELICASE_CTER"/>
    <property type="match status" value="1"/>
</dbReference>
<dbReference type="PANTHER" id="PTHR47396:SF1">
    <property type="entry name" value="ATP-DEPENDENT HELICASE IRC3-RELATED"/>
    <property type="match status" value="1"/>
</dbReference>
<gene>
    <name evidence="2" type="ORF">SBF1_9190002</name>
</gene>
<dbReference type="GO" id="GO:0005829">
    <property type="term" value="C:cytosol"/>
    <property type="evidence" value="ECO:0007669"/>
    <property type="project" value="TreeGrafter"/>
</dbReference>
<evidence type="ECO:0000313" key="2">
    <source>
        <dbReference type="EMBL" id="SPF56496.1"/>
    </source>
</evidence>
<proteinExistence type="predicted"/>
<dbReference type="EMBL" id="OMOF01000911">
    <property type="protein sequence ID" value="SPF56496.1"/>
    <property type="molecule type" value="Genomic_DNA"/>
</dbReference>
<protein>
    <recommendedName>
        <fullName evidence="1">Helicase C-terminal domain-containing protein</fullName>
    </recommendedName>
</protein>
<dbReference type="Gene3D" id="3.40.50.300">
    <property type="entry name" value="P-loop containing nucleotide triphosphate hydrolases"/>
    <property type="match status" value="1"/>
</dbReference>
<dbReference type="InterPro" id="IPR001650">
    <property type="entry name" value="Helicase_C-like"/>
</dbReference>
<organism evidence="2 3">
    <name type="scientific">Candidatus Desulfosporosinus infrequens</name>
    <dbReference type="NCBI Taxonomy" id="2043169"/>
    <lineage>
        <taxon>Bacteria</taxon>
        <taxon>Bacillati</taxon>
        <taxon>Bacillota</taxon>
        <taxon>Clostridia</taxon>
        <taxon>Eubacteriales</taxon>
        <taxon>Desulfitobacteriaceae</taxon>
        <taxon>Desulfosporosinus</taxon>
    </lineage>
</organism>
<dbReference type="Pfam" id="PF00271">
    <property type="entry name" value="Helicase_C"/>
    <property type="match status" value="1"/>
</dbReference>
<dbReference type="Proteomes" id="UP000238916">
    <property type="component" value="Unassembled WGS sequence"/>
</dbReference>
<name>A0A2U3LXB7_9FIRM</name>
<reference evidence="3" key="1">
    <citation type="submission" date="2018-02" db="EMBL/GenBank/DDBJ databases">
        <authorList>
            <person name="Hausmann B."/>
        </authorList>
    </citation>
    <scope>NUCLEOTIDE SEQUENCE [LARGE SCALE GENOMIC DNA]</scope>
    <source>
        <strain evidence="3">Peat soil MAG SbF1</strain>
    </source>
</reference>
<feature type="domain" description="Helicase C-terminal" evidence="1">
    <location>
        <begin position="1"/>
        <end position="150"/>
    </location>
</feature>
<dbReference type="AlphaFoldDB" id="A0A2U3LXB7"/>
<dbReference type="InterPro" id="IPR027417">
    <property type="entry name" value="P-loop_NTPase"/>
</dbReference>
<evidence type="ECO:0000259" key="1">
    <source>
        <dbReference type="PROSITE" id="PS51194"/>
    </source>
</evidence>
<accession>A0A2U3LXB7</accession>
<dbReference type="SUPFAM" id="SSF52540">
    <property type="entry name" value="P-loop containing nucleoside triphosphate hydrolases"/>
    <property type="match status" value="1"/>
</dbReference>
<sequence length="151" mass="17312">MANELVKSGRKVLIFVTRIDHGEVLQKMGGGEFLYSLHPKRDELIDSFKDGNIKCLISTSVLNEGFDLPIIDAVILAGPVKSIIMTLQRIGRALRPYPNKSDAIIVDFADNCLFLKDHFQRRFERYILENSWKIEKSIDESSEQTKLDLDW</sequence>
<dbReference type="PANTHER" id="PTHR47396">
    <property type="entry name" value="TYPE I RESTRICTION ENZYME ECOKI R PROTEIN"/>
    <property type="match status" value="1"/>
</dbReference>
<dbReference type="SMART" id="SM00490">
    <property type="entry name" value="HELICc"/>
    <property type="match status" value="1"/>
</dbReference>
<evidence type="ECO:0000313" key="3">
    <source>
        <dbReference type="Proteomes" id="UP000238916"/>
    </source>
</evidence>